<comment type="caution">
    <text evidence="2">The sequence shown here is derived from an EMBL/GenBank/DDBJ whole genome shotgun (WGS) entry which is preliminary data.</text>
</comment>
<dbReference type="AlphaFoldDB" id="A0A368GUI9"/>
<keyword evidence="1" id="KW-1133">Transmembrane helix</keyword>
<sequence>MTTKKYRLGREARLALNFLMLSVCFLVMTICYNVVGGYGMWQDLAMKLSSNLNLSKWAVYALGNPVIRYKILRQFGIVNAHYVARTSFVTKT</sequence>
<keyword evidence="1" id="KW-0812">Transmembrane</keyword>
<reference evidence="2 3" key="1">
    <citation type="submission" date="2014-10" db="EMBL/GenBank/DDBJ databases">
        <title>Draft genome of the hookworm Ancylostoma caninum.</title>
        <authorList>
            <person name="Mitreva M."/>
        </authorList>
    </citation>
    <scope>NUCLEOTIDE SEQUENCE [LARGE SCALE GENOMIC DNA]</scope>
    <source>
        <strain evidence="2 3">Baltimore</strain>
    </source>
</reference>
<organism evidence="2 3">
    <name type="scientific">Ancylostoma caninum</name>
    <name type="common">Dog hookworm</name>
    <dbReference type="NCBI Taxonomy" id="29170"/>
    <lineage>
        <taxon>Eukaryota</taxon>
        <taxon>Metazoa</taxon>
        <taxon>Ecdysozoa</taxon>
        <taxon>Nematoda</taxon>
        <taxon>Chromadorea</taxon>
        <taxon>Rhabditida</taxon>
        <taxon>Rhabditina</taxon>
        <taxon>Rhabditomorpha</taxon>
        <taxon>Strongyloidea</taxon>
        <taxon>Ancylostomatidae</taxon>
        <taxon>Ancylostomatinae</taxon>
        <taxon>Ancylostoma</taxon>
    </lineage>
</organism>
<dbReference type="EMBL" id="JOJR01000052">
    <property type="protein sequence ID" value="RCN48033.1"/>
    <property type="molecule type" value="Genomic_DNA"/>
</dbReference>
<feature type="transmembrane region" description="Helical" evidence="1">
    <location>
        <begin position="12"/>
        <end position="35"/>
    </location>
</feature>
<accession>A0A368GUI9</accession>
<keyword evidence="3" id="KW-1185">Reference proteome</keyword>
<proteinExistence type="predicted"/>
<gene>
    <name evidence="2" type="ORF">ANCCAN_05859</name>
</gene>
<evidence type="ECO:0000313" key="2">
    <source>
        <dbReference type="EMBL" id="RCN48033.1"/>
    </source>
</evidence>
<evidence type="ECO:0000313" key="3">
    <source>
        <dbReference type="Proteomes" id="UP000252519"/>
    </source>
</evidence>
<evidence type="ECO:0000256" key="1">
    <source>
        <dbReference type="SAM" id="Phobius"/>
    </source>
</evidence>
<dbReference type="Proteomes" id="UP000252519">
    <property type="component" value="Unassembled WGS sequence"/>
</dbReference>
<name>A0A368GUI9_ANCCA</name>
<dbReference type="OrthoDB" id="5862136at2759"/>
<keyword evidence="1" id="KW-0472">Membrane</keyword>
<protein>
    <submittedName>
        <fullName evidence="2">Uncharacterized protein</fullName>
    </submittedName>
</protein>